<evidence type="ECO:0000313" key="4">
    <source>
        <dbReference type="Proteomes" id="UP000674938"/>
    </source>
</evidence>
<keyword evidence="1" id="KW-0472">Membrane</keyword>
<keyword evidence="4" id="KW-1185">Reference proteome</keyword>
<feature type="domain" description="Resolvase/invertase-type recombinase catalytic" evidence="2">
    <location>
        <begin position="2"/>
        <end position="125"/>
    </location>
</feature>
<organism evidence="3 4">
    <name type="scientific">Vagococcus allomyrinae</name>
    <dbReference type="NCBI Taxonomy" id="2794353"/>
    <lineage>
        <taxon>Bacteria</taxon>
        <taxon>Bacillati</taxon>
        <taxon>Bacillota</taxon>
        <taxon>Bacilli</taxon>
        <taxon>Lactobacillales</taxon>
        <taxon>Enterococcaceae</taxon>
        <taxon>Vagococcus</taxon>
    </lineage>
</organism>
<evidence type="ECO:0000256" key="1">
    <source>
        <dbReference type="SAM" id="Phobius"/>
    </source>
</evidence>
<sequence length="240" mass="28236">MKLGYVQHKQKNQSNEVAITELKQASCHSVKVESYKAKHQDWQKWPEFNRLLEDSRPGDTVVITELDQISRHYQVWQEILKELDSFKLELEVLAHSQNKLSDWRKLFDYIQQNVEGAQAQVKVKKYSKERSSERHQYSLLARDAYFRRAYLEIFRRVMSKESLRKITKESGAPLATVVRIRKDYQKLKQTILLVATFFMTIISLKMVQAYSSNPFLQLAICGVMTLLIVYFTYSDTLADK</sequence>
<dbReference type="InterPro" id="IPR036162">
    <property type="entry name" value="Resolvase-like_N_sf"/>
</dbReference>
<dbReference type="SMART" id="SM00857">
    <property type="entry name" value="Resolvase"/>
    <property type="match status" value="1"/>
</dbReference>
<dbReference type="SUPFAM" id="SSF53041">
    <property type="entry name" value="Resolvase-like"/>
    <property type="match status" value="1"/>
</dbReference>
<dbReference type="GO" id="GO:0000150">
    <property type="term" value="F:DNA strand exchange activity"/>
    <property type="evidence" value="ECO:0007669"/>
    <property type="project" value="InterPro"/>
</dbReference>
<name>A0A940SYM4_9ENTE</name>
<dbReference type="RefSeq" id="WP_209533208.1">
    <property type="nucleotide sequence ID" value="NZ_JAEEGA010000036.1"/>
</dbReference>
<proteinExistence type="predicted"/>
<dbReference type="Gene3D" id="3.40.50.1390">
    <property type="entry name" value="Resolvase, N-terminal catalytic domain"/>
    <property type="match status" value="1"/>
</dbReference>
<dbReference type="EMBL" id="JAEEGA010000036">
    <property type="protein sequence ID" value="MBP1044621.1"/>
    <property type="molecule type" value="Genomic_DNA"/>
</dbReference>
<dbReference type="Proteomes" id="UP000674938">
    <property type="component" value="Unassembled WGS sequence"/>
</dbReference>
<reference evidence="3" key="1">
    <citation type="submission" date="2020-12" db="EMBL/GenBank/DDBJ databases">
        <title>Vagococcus allomyrinae sp. nov. and Enterococcus lavae sp. nov., isolated from the larvae of Allomyrina dichotoma.</title>
        <authorList>
            <person name="Lee S.D."/>
        </authorList>
    </citation>
    <scope>NUCLEOTIDE SEQUENCE</scope>
    <source>
        <strain evidence="3">BWB3-3</strain>
    </source>
</reference>
<evidence type="ECO:0000259" key="2">
    <source>
        <dbReference type="SMART" id="SM00857"/>
    </source>
</evidence>
<keyword evidence="1" id="KW-1133">Transmembrane helix</keyword>
<comment type="caution">
    <text evidence="3">The sequence shown here is derived from an EMBL/GenBank/DDBJ whole genome shotgun (WGS) entry which is preliminary data.</text>
</comment>
<dbReference type="AlphaFoldDB" id="A0A940SYM4"/>
<dbReference type="InterPro" id="IPR006119">
    <property type="entry name" value="Resolv_N"/>
</dbReference>
<evidence type="ECO:0000313" key="3">
    <source>
        <dbReference type="EMBL" id="MBP1044621.1"/>
    </source>
</evidence>
<feature type="transmembrane region" description="Helical" evidence="1">
    <location>
        <begin position="215"/>
        <end position="233"/>
    </location>
</feature>
<protein>
    <submittedName>
        <fullName evidence="3">Recombinase family protein</fullName>
    </submittedName>
</protein>
<gene>
    <name evidence="3" type="ORF">I6N95_26780</name>
</gene>
<dbReference type="GO" id="GO:0003677">
    <property type="term" value="F:DNA binding"/>
    <property type="evidence" value="ECO:0007669"/>
    <property type="project" value="InterPro"/>
</dbReference>
<dbReference type="Pfam" id="PF00239">
    <property type="entry name" value="Resolvase"/>
    <property type="match status" value="1"/>
</dbReference>
<accession>A0A940SYM4</accession>
<keyword evidence="1" id="KW-0812">Transmembrane</keyword>
<feature type="transmembrane region" description="Helical" evidence="1">
    <location>
        <begin position="190"/>
        <end position="209"/>
    </location>
</feature>